<comment type="caution">
    <text evidence="1">The sequence shown here is derived from an EMBL/GenBank/DDBJ whole genome shotgun (WGS) entry which is preliminary data.</text>
</comment>
<accession>A0ABQ2MMP1</accession>
<dbReference type="Proteomes" id="UP000656881">
    <property type="component" value="Unassembled WGS sequence"/>
</dbReference>
<organism evidence="1 2">
    <name type="scientific">Streptomyces lasiicapitis</name>
    <dbReference type="NCBI Taxonomy" id="1923961"/>
    <lineage>
        <taxon>Bacteria</taxon>
        <taxon>Bacillati</taxon>
        <taxon>Actinomycetota</taxon>
        <taxon>Actinomycetes</taxon>
        <taxon>Kitasatosporales</taxon>
        <taxon>Streptomycetaceae</taxon>
        <taxon>Streptomyces</taxon>
    </lineage>
</organism>
<protein>
    <submittedName>
        <fullName evidence="1">Uncharacterized protein</fullName>
    </submittedName>
</protein>
<gene>
    <name evidence="1" type="ORF">GCM10012286_64510</name>
</gene>
<evidence type="ECO:0000313" key="2">
    <source>
        <dbReference type="Proteomes" id="UP000656881"/>
    </source>
</evidence>
<dbReference type="EMBL" id="BMNG01000016">
    <property type="protein sequence ID" value="GGO54532.1"/>
    <property type="molecule type" value="Genomic_DNA"/>
</dbReference>
<name>A0ABQ2MMP1_9ACTN</name>
<keyword evidence="2" id="KW-1185">Reference proteome</keyword>
<sequence length="66" mass="6737">MSTPELATLLIGGGDPERADLEKARRRLENLVATGLATKAEGIAGGAGGGQQARYYASARHLTAVG</sequence>
<evidence type="ECO:0000313" key="1">
    <source>
        <dbReference type="EMBL" id="GGO54532.1"/>
    </source>
</evidence>
<reference evidence="2" key="1">
    <citation type="journal article" date="2019" name="Int. J. Syst. Evol. Microbiol.">
        <title>The Global Catalogue of Microorganisms (GCM) 10K type strain sequencing project: providing services to taxonomists for standard genome sequencing and annotation.</title>
        <authorList>
            <consortium name="The Broad Institute Genomics Platform"/>
            <consortium name="The Broad Institute Genome Sequencing Center for Infectious Disease"/>
            <person name="Wu L."/>
            <person name="Ma J."/>
        </authorList>
    </citation>
    <scope>NUCLEOTIDE SEQUENCE [LARGE SCALE GENOMIC DNA]</scope>
    <source>
        <strain evidence="2">CGMCC 4.7349</strain>
    </source>
</reference>
<proteinExistence type="predicted"/>